<accession>A0A6T8IBG3</accession>
<protein>
    <recommendedName>
        <fullName evidence="6">J domain-containing protein</fullName>
    </recommendedName>
</protein>
<feature type="region of interest" description="Disordered" evidence="4">
    <location>
        <begin position="449"/>
        <end position="495"/>
    </location>
</feature>
<dbReference type="Gene3D" id="1.25.40.10">
    <property type="entry name" value="Tetratricopeptide repeat domain"/>
    <property type="match status" value="1"/>
</dbReference>
<keyword evidence="2 3" id="KW-0802">TPR repeat</keyword>
<proteinExistence type="predicted"/>
<dbReference type="InterPro" id="IPR011990">
    <property type="entry name" value="TPR-like_helical_dom_sf"/>
</dbReference>
<dbReference type="PRINTS" id="PR00625">
    <property type="entry name" value="JDOMAIN"/>
</dbReference>
<dbReference type="SUPFAM" id="SSF46565">
    <property type="entry name" value="Chaperone J-domain"/>
    <property type="match status" value="1"/>
</dbReference>
<evidence type="ECO:0000256" key="4">
    <source>
        <dbReference type="SAM" id="MobiDB-lite"/>
    </source>
</evidence>
<dbReference type="Pfam" id="PF13432">
    <property type="entry name" value="TPR_16"/>
    <property type="match status" value="1"/>
</dbReference>
<sequence length="495" mass="55590">MPVRMRGVVGLAVAVLLALGADADLEAGAASHERGMGDKKLMEGDLKGAMAHFNKAVEMNPKDHLNFYKRATAHLIDKKYKSALSDLTKTLELSPGYAQALDKRAKIYLIEGKFGAATEDYEALIKAKPNDQTLSKKLNEVRSAETASKQAEHAKARQNWVGAREHLTKALDVASECVSLLVSRAECHMKLGDAELALQDTGKALKQQKSNIQALELRGMAYYGMMEFELAQRHFREGLRTDPDHQGCKKAYRTIKKMENTLKNGEEEMREGKYADALETFQMGAKVDPEHRIFVARMNLGQCQAQVKLSLFREAVQSCSRVMDLPEHLQDRKQRVQTLLERAEALQGLEDWEEAIRDCERALHLDQKDGNTKRKLDHAKRMAKKSKMKDWYRVLGVSKDADERTIKKAYKKMALSLHPDKVCAKNACKSEEDTNRANQRFHEVATAHEILTDPEKKAKFDRGEDPLDEQPQGGRPGGFNPFGGPGGPQFTFHFG</sequence>
<feature type="repeat" description="TPR" evidence="3">
    <location>
        <begin position="258"/>
        <end position="291"/>
    </location>
</feature>
<dbReference type="InterPro" id="IPR018253">
    <property type="entry name" value="DnaJ_domain_CS"/>
</dbReference>
<dbReference type="PROSITE" id="PS50005">
    <property type="entry name" value="TPR"/>
    <property type="match status" value="4"/>
</dbReference>
<feature type="repeat" description="TPR" evidence="3">
    <location>
        <begin position="30"/>
        <end position="63"/>
    </location>
</feature>
<dbReference type="AlphaFoldDB" id="A0A6T8IBG3"/>
<evidence type="ECO:0000259" key="6">
    <source>
        <dbReference type="PROSITE" id="PS50076"/>
    </source>
</evidence>
<dbReference type="PROSITE" id="PS50076">
    <property type="entry name" value="DNAJ_2"/>
    <property type="match status" value="1"/>
</dbReference>
<gene>
    <name evidence="7" type="ORF">HAND00432_LOCUS10731</name>
</gene>
<evidence type="ECO:0000256" key="2">
    <source>
        <dbReference type="ARBA" id="ARBA00022803"/>
    </source>
</evidence>
<keyword evidence="1" id="KW-0677">Repeat</keyword>
<dbReference type="SMART" id="SM00271">
    <property type="entry name" value="DnaJ"/>
    <property type="match status" value="1"/>
</dbReference>
<dbReference type="CDD" id="cd06257">
    <property type="entry name" value="DnaJ"/>
    <property type="match status" value="1"/>
</dbReference>
<feature type="domain" description="J" evidence="6">
    <location>
        <begin position="390"/>
        <end position="464"/>
    </location>
</feature>
<feature type="chain" id="PRO_5030159775" description="J domain-containing protein" evidence="5">
    <location>
        <begin position="24"/>
        <end position="495"/>
    </location>
</feature>
<evidence type="ECO:0000256" key="3">
    <source>
        <dbReference type="PROSITE-ProRule" id="PRU00339"/>
    </source>
</evidence>
<dbReference type="Gene3D" id="1.10.287.110">
    <property type="entry name" value="DnaJ domain"/>
    <property type="match status" value="1"/>
</dbReference>
<feature type="compositionally biased region" description="Basic and acidic residues" evidence="4">
    <location>
        <begin position="449"/>
        <end position="465"/>
    </location>
</feature>
<dbReference type="InterPro" id="IPR019734">
    <property type="entry name" value="TPR_rpt"/>
</dbReference>
<dbReference type="Pfam" id="PF13181">
    <property type="entry name" value="TPR_8"/>
    <property type="match status" value="1"/>
</dbReference>
<evidence type="ECO:0000313" key="7">
    <source>
        <dbReference type="EMBL" id="CAD8956193.1"/>
    </source>
</evidence>
<reference evidence="7" key="1">
    <citation type="submission" date="2021-01" db="EMBL/GenBank/DDBJ databases">
        <authorList>
            <person name="Corre E."/>
            <person name="Pelletier E."/>
            <person name="Niang G."/>
            <person name="Scheremetjew M."/>
            <person name="Finn R."/>
            <person name="Kale V."/>
            <person name="Holt S."/>
            <person name="Cochrane G."/>
            <person name="Meng A."/>
            <person name="Brown T."/>
            <person name="Cohen L."/>
        </authorList>
    </citation>
    <scope>NUCLEOTIDE SEQUENCE</scope>
    <source>
        <strain evidence="7">CCMP644</strain>
    </source>
</reference>
<feature type="repeat" description="TPR" evidence="3">
    <location>
        <begin position="212"/>
        <end position="245"/>
    </location>
</feature>
<dbReference type="InterPro" id="IPR036869">
    <property type="entry name" value="J_dom_sf"/>
</dbReference>
<dbReference type="PROSITE" id="PS00636">
    <property type="entry name" value="DNAJ_1"/>
    <property type="match status" value="1"/>
</dbReference>
<dbReference type="SUPFAM" id="SSF48452">
    <property type="entry name" value="TPR-like"/>
    <property type="match status" value="1"/>
</dbReference>
<evidence type="ECO:0000256" key="1">
    <source>
        <dbReference type="ARBA" id="ARBA00022737"/>
    </source>
</evidence>
<dbReference type="InterPro" id="IPR001623">
    <property type="entry name" value="DnaJ_domain"/>
</dbReference>
<name>A0A6T8IBG3_HEMAN</name>
<evidence type="ECO:0000256" key="5">
    <source>
        <dbReference type="SAM" id="SignalP"/>
    </source>
</evidence>
<dbReference type="PANTHER" id="PTHR45188">
    <property type="entry name" value="DNAJ PROTEIN P58IPK HOMOLOG"/>
    <property type="match status" value="1"/>
</dbReference>
<feature type="compositionally biased region" description="Gly residues" evidence="4">
    <location>
        <begin position="474"/>
        <end position="487"/>
    </location>
</feature>
<organism evidence="7">
    <name type="scientific">Hemiselmis andersenii</name>
    <name type="common">Cryptophyte alga</name>
    <dbReference type="NCBI Taxonomy" id="464988"/>
    <lineage>
        <taxon>Eukaryota</taxon>
        <taxon>Cryptophyceae</taxon>
        <taxon>Cryptomonadales</taxon>
        <taxon>Hemiselmidaceae</taxon>
        <taxon>Hemiselmis</taxon>
    </lineage>
</organism>
<dbReference type="PANTHER" id="PTHR45188:SF2">
    <property type="entry name" value="DNAJ HOMOLOG SUBFAMILY C MEMBER 7"/>
    <property type="match status" value="1"/>
</dbReference>
<feature type="repeat" description="TPR" evidence="3">
    <location>
        <begin position="98"/>
        <end position="131"/>
    </location>
</feature>
<feature type="signal peptide" evidence="5">
    <location>
        <begin position="1"/>
        <end position="23"/>
    </location>
</feature>
<dbReference type="SMART" id="SM00028">
    <property type="entry name" value="TPR"/>
    <property type="match status" value="9"/>
</dbReference>
<dbReference type="Pfam" id="PF00226">
    <property type="entry name" value="DnaJ"/>
    <property type="match status" value="1"/>
</dbReference>
<dbReference type="EMBL" id="HBFX01017747">
    <property type="protein sequence ID" value="CAD8956193.1"/>
    <property type="molecule type" value="Transcribed_RNA"/>
</dbReference>
<keyword evidence="5" id="KW-0732">Signal</keyword>